<dbReference type="InterPro" id="IPR025069">
    <property type="entry name" value="Cpsf2_C"/>
</dbReference>
<evidence type="ECO:0000256" key="2">
    <source>
        <dbReference type="ARBA" id="ARBA00022664"/>
    </source>
</evidence>
<comment type="subcellular location">
    <subcellularLocation>
        <location evidence="1 4">Nucleus</location>
    </subcellularLocation>
</comment>
<dbReference type="SUPFAM" id="SSF56281">
    <property type="entry name" value="Metallo-hydrolase/oxidoreductase"/>
    <property type="match status" value="1"/>
</dbReference>
<dbReference type="Pfam" id="PF16661">
    <property type="entry name" value="Lactamase_B_6"/>
    <property type="match status" value="1"/>
</dbReference>
<dbReference type="PANTHER" id="PTHR45922">
    <property type="entry name" value="CLEAVAGE AND POLYADENYLATION SPECIFICITY FACTOR SUBUNIT 2"/>
    <property type="match status" value="1"/>
</dbReference>
<organism evidence="7 8">
    <name type="scientific">Knufia obscura</name>
    <dbReference type="NCBI Taxonomy" id="1635080"/>
    <lineage>
        <taxon>Eukaryota</taxon>
        <taxon>Fungi</taxon>
        <taxon>Dikarya</taxon>
        <taxon>Ascomycota</taxon>
        <taxon>Pezizomycotina</taxon>
        <taxon>Eurotiomycetes</taxon>
        <taxon>Chaetothyriomycetidae</taxon>
        <taxon>Chaetothyriales</taxon>
        <taxon>Trichomeriaceae</taxon>
        <taxon>Knufia</taxon>
    </lineage>
</organism>
<dbReference type="InterPro" id="IPR001279">
    <property type="entry name" value="Metallo-B-lactamas"/>
</dbReference>
<name>A0ABR0RZ97_9EURO</name>
<evidence type="ECO:0000259" key="6">
    <source>
        <dbReference type="SMART" id="SM01027"/>
    </source>
</evidence>
<dbReference type="Gene3D" id="3.60.15.10">
    <property type="entry name" value="Ribonuclease Z/Hydroxyacylglutathione hydrolase-like"/>
    <property type="match status" value="1"/>
</dbReference>
<dbReference type="GeneID" id="89996038"/>
<dbReference type="InterPro" id="IPR035639">
    <property type="entry name" value="CPSF2_MBL"/>
</dbReference>
<dbReference type="SMART" id="SM01027">
    <property type="entry name" value="Beta-Casp"/>
    <property type="match status" value="1"/>
</dbReference>
<comment type="caution">
    <text evidence="7">The sequence shown here is derived from an EMBL/GenBank/DDBJ whole genome shotgun (WGS) entry which is preliminary data.</text>
</comment>
<feature type="domain" description="Beta-Casp" evidence="6">
    <location>
        <begin position="276"/>
        <end position="429"/>
    </location>
</feature>
<accession>A0ABR0RZ97</accession>
<dbReference type="Pfam" id="PF10996">
    <property type="entry name" value="Beta-Casp"/>
    <property type="match status" value="1"/>
</dbReference>
<keyword evidence="3 4" id="KW-0539">Nucleus</keyword>
<dbReference type="InterPro" id="IPR022712">
    <property type="entry name" value="Beta_Casp"/>
</dbReference>
<dbReference type="Pfam" id="PF07521">
    <property type="entry name" value="RMMBL"/>
    <property type="match status" value="1"/>
</dbReference>
<dbReference type="CDD" id="cd16293">
    <property type="entry name" value="CPSF2-like_MBL-fold"/>
    <property type="match status" value="1"/>
</dbReference>
<feature type="region of interest" description="Disordered" evidence="5">
    <location>
        <begin position="508"/>
        <end position="531"/>
    </location>
</feature>
<protein>
    <recommendedName>
        <fullName evidence="4">Cleavage and polyadenylation specificity factor subunit 2</fullName>
    </recommendedName>
    <alternativeName>
        <fullName evidence="4">Cleavage and polyadenylation specificity factor 100 kDa subunit</fullName>
    </alternativeName>
</protein>
<evidence type="ECO:0000313" key="7">
    <source>
        <dbReference type="EMBL" id="KAK5945384.1"/>
    </source>
</evidence>
<dbReference type="InterPro" id="IPR027075">
    <property type="entry name" value="CPSF2"/>
</dbReference>
<keyword evidence="4" id="KW-0694">RNA-binding</keyword>
<dbReference type="PANTHER" id="PTHR45922:SF1">
    <property type="entry name" value="CLEAVAGE AND POLYADENYLATION SPECIFICITY FACTOR SUBUNIT 2"/>
    <property type="match status" value="1"/>
</dbReference>
<dbReference type="Proteomes" id="UP001334248">
    <property type="component" value="Unassembled WGS sequence"/>
</dbReference>
<feature type="compositionally biased region" description="Basic and acidic residues" evidence="5">
    <location>
        <begin position="607"/>
        <end position="619"/>
    </location>
</feature>
<reference evidence="7 8" key="1">
    <citation type="journal article" date="2023" name="Res Sq">
        <title>Genomic and morphological characterization of Knufia obscura isolated from the Mars 2020 spacecraft assembly facility.</title>
        <authorList>
            <person name="Chander A.M."/>
            <person name="Teixeira M.M."/>
            <person name="Singh N.K."/>
            <person name="Williams M.P."/>
            <person name="Parker C.W."/>
            <person name="Leo P."/>
            <person name="Stajich J.E."/>
            <person name="Torok T."/>
            <person name="Tighe S."/>
            <person name="Mason C.E."/>
            <person name="Venkateswaran K."/>
        </authorList>
    </citation>
    <scope>NUCLEOTIDE SEQUENCE [LARGE SCALE GENOMIC DNA]</scope>
    <source>
        <strain evidence="7 8">CCFEE 5817</strain>
    </source>
</reference>
<sequence>MFQFTALSGAQSTSRASQSILELDGGVKILVDIGWDERFDTRQLAELEKHVSTLSFILLTHATISHLGAYAHCCKHIPLFSQVPVYATAPVIAFGRTTLQDLYSSAPAAATFIPASASPEDQTATDDATRSNILREAPTFEEINTYFSAITPLKYSQPHQPAASYFSTPLEGLTLTAYNAGHTLGGTIWHIQHGMESIVYAVDWHQGRENVIAGAAWFEGIGGSDVSEALRKPTALVCNSIVGGKKARDEALLGHIRSCLSRGGSVLIPTDSSARILELAWLLEKVWQEGSNDENLKNAKVYMATKSAHATLRHARSLLEWMDDSIVREFEGEEENTNTTVKSHKRSKSKQGNAAKPLRPFEFRHVKIVETQNRLERVLKGEGPRVIVASDLSAEWGYSRAALEHIAQNPDNVVILTERVSTESTKDMATASTLGQWQTERLNGVALEKSLSGDQIEQIHTGKELVYREAKRVALDEAELSKYQQYMATQKQIRDSLLTSDGRQLADAEDAMAEDDESSSESEDEEDEQQGRVLNVSAALTHGNRNKVALSDEDLGVSILLRKKDVFDFDVRNKKGRNAVFPYAHSRKRGDEFGDFIKPEDFLREEEREAQEAMLDEKNNSVLGQKRKWSEDKTKQVKSNKKQKAEPAADGAGDDASSDESDSDVEAEGAGTEQQLPGKVIYEEKRINFQARLAFVDFAGLHDQRGLQMLIPLINPKKLILVGGSASETMSLANDCKALLGVRVDGAENESKAEVYAPQVGDMIDASVDTNAWTVKLTRDLVKRLQWQNVRNMSIVTISGQLRAESTPTQAEEEAGSKKLKLEDGSKKVEQEIQTNNKHQIQPVLDAIPASAAASLRVVTQPIHVGDLRLADLRRLMRESGHSAVFRGEGTLLIDDMVAVRKLASGRIVVEGPPVNLVVRNDSFTQVKQKIYDGLAVVAAG</sequence>
<keyword evidence="8" id="KW-1185">Reference proteome</keyword>
<dbReference type="InterPro" id="IPR011108">
    <property type="entry name" value="RMMBL"/>
</dbReference>
<feature type="region of interest" description="Disordered" evidence="5">
    <location>
        <begin position="607"/>
        <end position="677"/>
    </location>
</feature>
<evidence type="ECO:0000256" key="1">
    <source>
        <dbReference type="ARBA" id="ARBA00004123"/>
    </source>
</evidence>
<evidence type="ECO:0000256" key="4">
    <source>
        <dbReference type="RuleBase" id="RU365006"/>
    </source>
</evidence>
<proteinExistence type="inferred from homology"/>
<evidence type="ECO:0000256" key="5">
    <source>
        <dbReference type="SAM" id="MobiDB-lite"/>
    </source>
</evidence>
<dbReference type="RefSeq" id="XP_064733474.1">
    <property type="nucleotide sequence ID" value="XM_064871021.1"/>
</dbReference>
<dbReference type="InterPro" id="IPR036866">
    <property type="entry name" value="RibonucZ/Hydroxyglut_hydro"/>
</dbReference>
<feature type="compositionally biased region" description="Acidic residues" evidence="5">
    <location>
        <begin position="652"/>
        <end position="667"/>
    </location>
</feature>
<feature type="compositionally biased region" description="Acidic residues" evidence="5">
    <location>
        <begin position="508"/>
        <end position="528"/>
    </location>
</feature>
<gene>
    <name evidence="7" type="ORF">PMZ80_002589</name>
</gene>
<evidence type="ECO:0000256" key="3">
    <source>
        <dbReference type="ARBA" id="ARBA00023242"/>
    </source>
</evidence>
<feature type="region of interest" description="Disordered" evidence="5">
    <location>
        <begin position="333"/>
        <end position="355"/>
    </location>
</feature>
<dbReference type="EMBL" id="JAVHJV010000002">
    <property type="protein sequence ID" value="KAK5945384.1"/>
    <property type="molecule type" value="Genomic_DNA"/>
</dbReference>
<comment type="similarity">
    <text evidence="4">Belongs to the metallo-beta-lactamase superfamily. RNA-metabolizing metallo-beta-lactamase-like family. CPSF2/YSH1 subfamily.</text>
</comment>
<keyword evidence="2 4" id="KW-0507">mRNA processing</keyword>
<evidence type="ECO:0000313" key="8">
    <source>
        <dbReference type="Proteomes" id="UP001334248"/>
    </source>
</evidence>
<dbReference type="Pfam" id="PF13299">
    <property type="entry name" value="CPSF100_C"/>
    <property type="match status" value="1"/>
</dbReference>